<gene>
    <name evidence="1" type="ORF">SAMN02745132_03821</name>
</gene>
<organism evidence="1 2">
    <name type="scientific">Enterovibrio nigricans DSM 22720</name>
    <dbReference type="NCBI Taxonomy" id="1121868"/>
    <lineage>
        <taxon>Bacteria</taxon>
        <taxon>Pseudomonadati</taxon>
        <taxon>Pseudomonadota</taxon>
        <taxon>Gammaproteobacteria</taxon>
        <taxon>Vibrionales</taxon>
        <taxon>Vibrionaceae</taxon>
        <taxon>Enterovibrio</taxon>
    </lineage>
</organism>
<dbReference type="EMBL" id="FUXU01000071">
    <property type="protein sequence ID" value="SKA64060.1"/>
    <property type="molecule type" value="Genomic_DNA"/>
</dbReference>
<protein>
    <submittedName>
        <fullName evidence="1">Uncharacterized protein</fullName>
    </submittedName>
</protein>
<dbReference type="AlphaFoldDB" id="A0A1T4VGG4"/>
<accession>A0A1T4VGG4</accession>
<keyword evidence="2" id="KW-1185">Reference proteome</keyword>
<dbReference type="Proteomes" id="UP000190162">
    <property type="component" value="Unassembled WGS sequence"/>
</dbReference>
<evidence type="ECO:0000313" key="2">
    <source>
        <dbReference type="Proteomes" id="UP000190162"/>
    </source>
</evidence>
<dbReference type="OrthoDB" id="5821600at2"/>
<proteinExistence type="predicted"/>
<reference evidence="2" key="1">
    <citation type="submission" date="2017-02" db="EMBL/GenBank/DDBJ databases">
        <authorList>
            <person name="Varghese N."/>
            <person name="Submissions S."/>
        </authorList>
    </citation>
    <scope>NUCLEOTIDE SEQUENCE [LARGE SCALE GENOMIC DNA]</scope>
    <source>
        <strain evidence="2">DSM 22720</strain>
    </source>
</reference>
<dbReference type="RefSeq" id="WP_078753989.1">
    <property type="nucleotide sequence ID" value="NZ_FUXU01000071.1"/>
</dbReference>
<evidence type="ECO:0000313" key="1">
    <source>
        <dbReference type="EMBL" id="SKA64060.1"/>
    </source>
</evidence>
<sequence length="169" mass="18629">MIESSVLSHFHKKQQWMASHIGDAQFPTPESKLGLGVYQAAETCPSVEEVKNTDSPEGFSFYAVDCHPLVVRYAHTLSQKWPDNEKEVMMEYLSQLSLTDIPTPDGINVALYVAMERGKPVASGMLFETQEAEGTVEGIYDVYGITDAAQIAMMAHMKSVAKNGVILVE</sequence>
<name>A0A1T4VGG4_9GAMM</name>